<organism evidence="1 2">
    <name type="scientific">Clostridium beijerinckii</name>
    <name type="common">Clostridium MP</name>
    <dbReference type="NCBI Taxonomy" id="1520"/>
    <lineage>
        <taxon>Bacteria</taxon>
        <taxon>Bacillati</taxon>
        <taxon>Bacillota</taxon>
        <taxon>Clostridia</taxon>
        <taxon>Eubacteriales</taxon>
        <taxon>Clostridiaceae</taxon>
        <taxon>Clostridium</taxon>
    </lineage>
</organism>
<dbReference type="AlphaFoldDB" id="A0A1S9NAT1"/>
<name>A0A1S9NAT1_CLOBE</name>
<protein>
    <submittedName>
        <fullName evidence="1">Uncharacterized protein</fullName>
    </submittedName>
</protein>
<evidence type="ECO:0000313" key="1">
    <source>
        <dbReference type="EMBL" id="OOP74656.1"/>
    </source>
</evidence>
<proteinExistence type="predicted"/>
<dbReference type="Proteomes" id="UP000190959">
    <property type="component" value="Unassembled WGS sequence"/>
</dbReference>
<dbReference type="EMBL" id="MWMH01000001">
    <property type="protein sequence ID" value="OOP74656.1"/>
    <property type="molecule type" value="Genomic_DNA"/>
</dbReference>
<sequence>MYIGDDFRKKEFKLIRKFEGLTANDLIEILKNYPRDTKVCTQMLGESFPVKQVEEGVYYDWKDGKKVQEHKGILIK</sequence>
<comment type="caution">
    <text evidence="1">The sequence shown here is derived from an EMBL/GenBank/DDBJ whole genome shotgun (WGS) entry which is preliminary data.</text>
</comment>
<gene>
    <name evidence="1" type="ORF">CBEIBR21_00365</name>
</gene>
<evidence type="ECO:0000313" key="2">
    <source>
        <dbReference type="Proteomes" id="UP000190959"/>
    </source>
</evidence>
<reference evidence="1 2" key="1">
    <citation type="submission" date="2017-02" db="EMBL/GenBank/DDBJ databases">
        <title>Genome sequence of Clostridium beijerinckii Br21.</title>
        <authorList>
            <person name="Fonseca B.C."/>
            <person name="Guazzaroni M.E."/>
            <person name="Riano-Pachon D.M."/>
            <person name="Reginatto V."/>
        </authorList>
    </citation>
    <scope>NUCLEOTIDE SEQUENCE [LARGE SCALE GENOMIC DNA]</scope>
    <source>
        <strain evidence="1 2">Br21</strain>
    </source>
</reference>
<accession>A0A1S9NAT1</accession>